<evidence type="ECO:0000313" key="1">
    <source>
        <dbReference type="EMBL" id="GGD89121.1"/>
    </source>
</evidence>
<dbReference type="AlphaFoldDB" id="A0A8J2V8Y1"/>
<proteinExistence type="predicted"/>
<dbReference type="InterPro" id="IPR040837">
    <property type="entry name" value="Bact_RF_family7"/>
</dbReference>
<gene>
    <name evidence="1" type="ORF">GCM10011312_11250</name>
</gene>
<evidence type="ECO:0000313" key="2">
    <source>
        <dbReference type="Proteomes" id="UP000652231"/>
    </source>
</evidence>
<dbReference type="RefSeq" id="WP_188440408.1">
    <property type="nucleotide sequence ID" value="NZ_BMGK01000004.1"/>
</dbReference>
<reference evidence="1" key="2">
    <citation type="submission" date="2020-09" db="EMBL/GenBank/DDBJ databases">
        <authorList>
            <person name="Sun Q."/>
            <person name="Zhou Y."/>
        </authorList>
    </citation>
    <scope>NUCLEOTIDE SEQUENCE</scope>
    <source>
        <strain evidence="1">CGMCC 1.12924</strain>
    </source>
</reference>
<protein>
    <submittedName>
        <fullName evidence="1">Uncharacterized protein</fullName>
    </submittedName>
</protein>
<dbReference type="EMBL" id="BMGK01000004">
    <property type="protein sequence ID" value="GGD89121.1"/>
    <property type="molecule type" value="Genomic_DNA"/>
</dbReference>
<comment type="caution">
    <text evidence="1">The sequence shown here is derived from an EMBL/GenBank/DDBJ whole genome shotgun (WGS) entry which is preliminary data.</text>
</comment>
<sequence length="384" mass="44124">MDLISPKDLKKLTEYTNDVCVSIFIATSRSGKEVLELHDKTRLKGKWDECKRKLENKGVAVEKIKKIDRPIQDLLNDSDFWRHQSDGLAIFASDSFFDKYTLPINFEDYVYVSKEFYLKPLAPILSGDGKFFILSLQLKDIKFYEATRYSIGEIKIDEITPSSLRDRVGYDYEEKNLQFRSQQEGEGHAIFHGHGAGGRDHKDEIFKFYKAIDDGLNKLLENEKAPLVIFCQDYMFPIYKEANTYNNLYDTPIPGNPNDVDIIGLHSKAVETVESYLNQEEKKKLKNYDDIPLSEKSAAVHDIIPAAFQGKIDALFLENRGEIWGTYDEENMKVKVQDKQTPENTSLMNLAAVKVLENKGAVYLVESPLMPEKEGKMNAILRYR</sequence>
<name>A0A8J2V8Y1_9FLAO</name>
<accession>A0A8J2V8Y1</accession>
<organism evidence="1 2">
    <name type="scientific">Planktosalinus lacus</name>
    <dbReference type="NCBI Taxonomy" id="1526573"/>
    <lineage>
        <taxon>Bacteria</taxon>
        <taxon>Pseudomonadati</taxon>
        <taxon>Bacteroidota</taxon>
        <taxon>Flavobacteriia</taxon>
        <taxon>Flavobacteriales</taxon>
        <taxon>Flavobacteriaceae</taxon>
        <taxon>Planktosalinus</taxon>
    </lineage>
</organism>
<dbReference type="Pfam" id="PF18849">
    <property type="entry name" value="baeRF_family7"/>
    <property type="match status" value="1"/>
</dbReference>
<keyword evidence="2" id="KW-1185">Reference proteome</keyword>
<reference evidence="1" key="1">
    <citation type="journal article" date="2014" name="Int. J. Syst. Evol. Microbiol.">
        <title>Complete genome sequence of Corynebacterium casei LMG S-19264T (=DSM 44701T), isolated from a smear-ripened cheese.</title>
        <authorList>
            <consortium name="US DOE Joint Genome Institute (JGI-PGF)"/>
            <person name="Walter F."/>
            <person name="Albersmeier A."/>
            <person name="Kalinowski J."/>
            <person name="Ruckert C."/>
        </authorList>
    </citation>
    <scope>NUCLEOTIDE SEQUENCE</scope>
    <source>
        <strain evidence="1">CGMCC 1.12924</strain>
    </source>
</reference>
<dbReference type="Proteomes" id="UP000652231">
    <property type="component" value="Unassembled WGS sequence"/>
</dbReference>